<keyword evidence="4" id="KW-0732">Signal</keyword>
<evidence type="ECO:0000313" key="11">
    <source>
        <dbReference type="Proteomes" id="UP001589776"/>
    </source>
</evidence>
<keyword evidence="3" id="KW-0309">Germination</keyword>
<accession>A0ABV6DKV0</accession>
<reference evidence="10 11" key="1">
    <citation type="submission" date="2024-09" db="EMBL/GenBank/DDBJ databases">
        <authorList>
            <person name="Sun Q."/>
            <person name="Mori K."/>
        </authorList>
    </citation>
    <scope>NUCLEOTIDE SEQUENCE [LARGE SCALE GENOMIC DNA]</scope>
    <source>
        <strain evidence="10 11">CCM 7759</strain>
    </source>
</reference>
<evidence type="ECO:0000256" key="7">
    <source>
        <dbReference type="ARBA" id="ARBA00023288"/>
    </source>
</evidence>
<dbReference type="InterPro" id="IPR038501">
    <property type="entry name" value="Spore_GerAC_C_sf"/>
</dbReference>
<feature type="domain" description="Spore germination protein N-terminal" evidence="9">
    <location>
        <begin position="29"/>
        <end position="201"/>
    </location>
</feature>
<keyword evidence="7" id="KW-0449">Lipoprotein</keyword>
<feature type="domain" description="Spore germination GerAC-like C-terminal" evidence="8">
    <location>
        <begin position="220"/>
        <end position="384"/>
    </location>
</feature>
<keyword evidence="11" id="KW-1185">Reference proteome</keyword>
<keyword evidence="5" id="KW-0472">Membrane</keyword>
<evidence type="ECO:0000256" key="3">
    <source>
        <dbReference type="ARBA" id="ARBA00022544"/>
    </source>
</evidence>
<evidence type="ECO:0000259" key="9">
    <source>
        <dbReference type="Pfam" id="PF25198"/>
    </source>
</evidence>
<evidence type="ECO:0000256" key="5">
    <source>
        <dbReference type="ARBA" id="ARBA00023136"/>
    </source>
</evidence>
<dbReference type="PANTHER" id="PTHR35789">
    <property type="entry name" value="SPORE GERMINATION PROTEIN B3"/>
    <property type="match status" value="1"/>
</dbReference>
<dbReference type="PANTHER" id="PTHR35789:SF1">
    <property type="entry name" value="SPORE GERMINATION PROTEIN B3"/>
    <property type="match status" value="1"/>
</dbReference>
<evidence type="ECO:0000256" key="6">
    <source>
        <dbReference type="ARBA" id="ARBA00023139"/>
    </source>
</evidence>
<evidence type="ECO:0000256" key="4">
    <source>
        <dbReference type="ARBA" id="ARBA00022729"/>
    </source>
</evidence>
<dbReference type="RefSeq" id="WP_377470571.1">
    <property type="nucleotide sequence ID" value="NZ_JBHLWN010000048.1"/>
</dbReference>
<dbReference type="Pfam" id="PF25198">
    <property type="entry name" value="Spore_GerAC_N"/>
    <property type="match status" value="1"/>
</dbReference>
<keyword evidence="6" id="KW-0564">Palmitate</keyword>
<dbReference type="Gene3D" id="3.30.300.210">
    <property type="entry name" value="Nutrient germinant receptor protein C, domain 3"/>
    <property type="match status" value="1"/>
</dbReference>
<dbReference type="PROSITE" id="PS51257">
    <property type="entry name" value="PROKAR_LIPOPROTEIN"/>
    <property type="match status" value="1"/>
</dbReference>
<dbReference type="Pfam" id="PF05504">
    <property type="entry name" value="Spore_GerAC"/>
    <property type="match status" value="1"/>
</dbReference>
<gene>
    <name evidence="10" type="ORF">ACFFK0_12600</name>
</gene>
<dbReference type="InterPro" id="IPR057336">
    <property type="entry name" value="GerAC_N"/>
</dbReference>
<dbReference type="Proteomes" id="UP001589776">
    <property type="component" value="Unassembled WGS sequence"/>
</dbReference>
<evidence type="ECO:0000259" key="8">
    <source>
        <dbReference type="Pfam" id="PF05504"/>
    </source>
</evidence>
<dbReference type="InterPro" id="IPR046953">
    <property type="entry name" value="Spore_GerAC-like_C"/>
</dbReference>
<comment type="caution">
    <text evidence="10">The sequence shown here is derived from an EMBL/GenBank/DDBJ whole genome shotgun (WGS) entry which is preliminary data.</text>
</comment>
<dbReference type="NCBIfam" id="TIGR02887">
    <property type="entry name" value="spore_ger_x_C"/>
    <property type="match status" value="1"/>
</dbReference>
<protein>
    <submittedName>
        <fullName evidence="10">Ger(X)C family spore germination protein</fullName>
    </submittedName>
</protein>
<dbReference type="InterPro" id="IPR008844">
    <property type="entry name" value="Spore_GerAC-like"/>
</dbReference>
<comment type="subcellular location">
    <subcellularLocation>
        <location evidence="1">Membrane</location>
        <topology evidence="1">Lipid-anchor</topology>
    </subcellularLocation>
</comment>
<name>A0ABV6DKV0_9BACL</name>
<proteinExistence type="inferred from homology"/>
<evidence type="ECO:0000256" key="2">
    <source>
        <dbReference type="ARBA" id="ARBA00007886"/>
    </source>
</evidence>
<comment type="similarity">
    <text evidence="2">Belongs to the GerABKC lipoprotein family.</text>
</comment>
<sequence>MAALRNGLRRGLSAFLLTAASLLLTGCWDRVEINDMAFALTSALDKEPDGSYRVTYMFPLPGQMGGGGGGGGGTGGGTESYYIDSETGPSIRDASSKLQQRMSRLLFISHRRTIVVGEELAKEGISDLFDSVPRMPESRLSAYFIVSKGPAWKLINAKPKFERFPAETIRELSKSPGAMNVNAKNVAMALSFDSDPIIIYMGEKASEKASVVSKEIQVLGYAQFKGDKMVGVYEGSATQGLMWLRDEVKSYSVTLKDPKEQKPIVVQVERGSTNIIPHIKGDDISISIDLDIRAKVRENFSSLDMNKTADLHTVESLLSAQVKTSVEQVIAQMQKKSADSAQFGQMIWRHYPAIWNAKLEDQWDEQFPKVKFTVSAKSGITEVGLINQNVTKRSR</sequence>
<evidence type="ECO:0000256" key="1">
    <source>
        <dbReference type="ARBA" id="ARBA00004635"/>
    </source>
</evidence>
<evidence type="ECO:0000313" key="10">
    <source>
        <dbReference type="EMBL" id="MFC0213280.1"/>
    </source>
</evidence>
<organism evidence="10 11">
    <name type="scientific">Paenibacillus chartarius</name>
    <dbReference type="NCBI Taxonomy" id="747481"/>
    <lineage>
        <taxon>Bacteria</taxon>
        <taxon>Bacillati</taxon>
        <taxon>Bacillota</taxon>
        <taxon>Bacilli</taxon>
        <taxon>Bacillales</taxon>
        <taxon>Paenibacillaceae</taxon>
        <taxon>Paenibacillus</taxon>
    </lineage>
</organism>
<dbReference type="EMBL" id="JBHLWN010000048">
    <property type="protein sequence ID" value="MFC0213280.1"/>
    <property type="molecule type" value="Genomic_DNA"/>
</dbReference>